<dbReference type="Pfam" id="PF00072">
    <property type="entry name" value="Response_reg"/>
    <property type="match status" value="1"/>
</dbReference>
<keyword evidence="3 6" id="KW-0378">Hydrolase</keyword>
<organism evidence="11 12">
    <name type="scientific">Roseomonas populi</name>
    <dbReference type="NCBI Taxonomy" id="3121582"/>
    <lineage>
        <taxon>Bacteria</taxon>
        <taxon>Pseudomonadati</taxon>
        <taxon>Pseudomonadota</taxon>
        <taxon>Alphaproteobacteria</taxon>
        <taxon>Acetobacterales</taxon>
        <taxon>Roseomonadaceae</taxon>
        <taxon>Roseomonas</taxon>
    </lineage>
</organism>
<dbReference type="PROSITE" id="PS50110">
    <property type="entry name" value="RESPONSE_REGULATORY"/>
    <property type="match status" value="1"/>
</dbReference>
<dbReference type="PIRSF" id="PIRSF000876">
    <property type="entry name" value="RR_chemtxs_CheB"/>
    <property type="match status" value="1"/>
</dbReference>
<dbReference type="SMART" id="SM00448">
    <property type="entry name" value="REC"/>
    <property type="match status" value="1"/>
</dbReference>
<name>A0ABT1XA73_9PROT</name>
<feature type="domain" description="Response regulatory" evidence="9">
    <location>
        <begin position="3"/>
        <end position="121"/>
    </location>
</feature>
<evidence type="ECO:0000313" key="12">
    <source>
        <dbReference type="Proteomes" id="UP001524642"/>
    </source>
</evidence>
<dbReference type="InterPro" id="IPR035909">
    <property type="entry name" value="CheB_C"/>
</dbReference>
<dbReference type="SUPFAM" id="SSF52738">
    <property type="entry name" value="Methylesterase CheB, C-terminal domain"/>
    <property type="match status" value="1"/>
</dbReference>
<evidence type="ECO:0000256" key="8">
    <source>
        <dbReference type="SAM" id="MobiDB-lite"/>
    </source>
</evidence>
<feature type="region of interest" description="Disordered" evidence="8">
    <location>
        <begin position="132"/>
        <end position="167"/>
    </location>
</feature>
<protein>
    <recommendedName>
        <fullName evidence="4">protein-glutamate methylesterase</fullName>
        <ecNumber evidence="4">3.1.1.61</ecNumber>
    </recommendedName>
</protein>
<dbReference type="InterPro" id="IPR000673">
    <property type="entry name" value="Sig_transdc_resp-reg_Me-estase"/>
</dbReference>
<evidence type="ECO:0000256" key="1">
    <source>
        <dbReference type="ARBA" id="ARBA00022490"/>
    </source>
</evidence>
<keyword evidence="12" id="KW-1185">Reference proteome</keyword>
<keyword evidence="7" id="KW-0597">Phosphoprotein</keyword>
<feature type="domain" description="CheB-type methylesterase" evidence="10">
    <location>
        <begin position="164"/>
        <end position="353"/>
    </location>
</feature>
<dbReference type="Proteomes" id="UP001524642">
    <property type="component" value="Unassembled WGS sequence"/>
</dbReference>
<dbReference type="Pfam" id="PF01339">
    <property type="entry name" value="CheB_methylest"/>
    <property type="match status" value="1"/>
</dbReference>
<dbReference type="PANTHER" id="PTHR42872">
    <property type="entry name" value="PROTEIN-GLUTAMATE METHYLESTERASE/PROTEIN-GLUTAMINE GLUTAMINASE"/>
    <property type="match status" value="1"/>
</dbReference>
<accession>A0ABT1XA73</accession>
<gene>
    <name evidence="11" type="ORF">NRP21_19945</name>
</gene>
<dbReference type="InterPro" id="IPR008248">
    <property type="entry name" value="CheB-like"/>
</dbReference>
<keyword evidence="2 6" id="KW-0145">Chemotaxis</keyword>
<feature type="compositionally biased region" description="Pro residues" evidence="8">
    <location>
        <begin position="151"/>
        <end position="165"/>
    </location>
</feature>
<evidence type="ECO:0000259" key="10">
    <source>
        <dbReference type="PROSITE" id="PS50122"/>
    </source>
</evidence>
<dbReference type="EC" id="3.1.1.61" evidence="4"/>
<evidence type="ECO:0000313" key="11">
    <source>
        <dbReference type="EMBL" id="MCR0984333.1"/>
    </source>
</evidence>
<sequence>MIRALVVDDSGFMRMALRRIIEADGDLRVVGEASDGERAVEMAARLHPDIVTMDLEMPGLDGIAATRRLARLPDPPAVVMVSHHTRDGSEGAVAALAAGAADVLWKGSAIGALDLAGIDRALRGRLRYWAGQRRRPPRHAAEPGPGTQPERPAPPPRPRPEPPLTPGCDVVVLAASTGGPDALAALLEAAGPLPVPLVVAQHMPADLSPDFVRHLARRGGMPAVLATHGAPPRPGEATVIPGGTDGHLARGGMDAPAGGLVLRLGPGPGMVHPSADMLFRSAAVVAQRAIGAVLTGMGRDGAEGAAAMRERGMAVLAQSPESCVVAGMPGAVIEAGLASGVGDPAALGVRLRALAVPLTPAAVRGRGWGST</sequence>
<evidence type="ECO:0000256" key="7">
    <source>
        <dbReference type="PROSITE-ProRule" id="PRU00169"/>
    </source>
</evidence>
<dbReference type="SUPFAM" id="SSF52172">
    <property type="entry name" value="CheY-like"/>
    <property type="match status" value="1"/>
</dbReference>
<dbReference type="EMBL" id="JANJOU010000020">
    <property type="protein sequence ID" value="MCR0984333.1"/>
    <property type="molecule type" value="Genomic_DNA"/>
</dbReference>
<reference evidence="11 12" key="1">
    <citation type="submission" date="2022-06" db="EMBL/GenBank/DDBJ databases">
        <title>Roseomonas CN29.</title>
        <authorList>
            <person name="Cheng Y."/>
            <person name="He X."/>
        </authorList>
    </citation>
    <scope>NUCLEOTIDE SEQUENCE [LARGE SCALE GENOMIC DNA]</scope>
    <source>
        <strain evidence="11 12">CN29</strain>
    </source>
</reference>
<dbReference type="InterPro" id="IPR001789">
    <property type="entry name" value="Sig_transdc_resp-reg_receiver"/>
</dbReference>
<dbReference type="RefSeq" id="WP_257718086.1">
    <property type="nucleotide sequence ID" value="NZ_JANJOU010000020.1"/>
</dbReference>
<keyword evidence="1" id="KW-0963">Cytoplasm</keyword>
<evidence type="ECO:0000256" key="6">
    <source>
        <dbReference type="PROSITE-ProRule" id="PRU00050"/>
    </source>
</evidence>
<proteinExistence type="predicted"/>
<dbReference type="CDD" id="cd16432">
    <property type="entry name" value="CheB_Rec"/>
    <property type="match status" value="1"/>
</dbReference>
<comment type="caution">
    <text evidence="11">The sequence shown here is derived from an EMBL/GenBank/DDBJ whole genome shotgun (WGS) entry which is preliminary data.</text>
</comment>
<comment type="catalytic activity">
    <reaction evidence="5">
        <text>[protein]-L-glutamate 5-O-methyl ester + H2O = L-glutamyl-[protein] + methanol + H(+)</text>
        <dbReference type="Rhea" id="RHEA:23236"/>
        <dbReference type="Rhea" id="RHEA-COMP:10208"/>
        <dbReference type="Rhea" id="RHEA-COMP:10311"/>
        <dbReference type="ChEBI" id="CHEBI:15377"/>
        <dbReference type="ChEBI" id="CHEBI:15378"/>
        <dbReference type="ChEBI" id="CHEBI:17790"/>
        <dbReference type="ChEBI" id="CHEBI:29973"/>
        <dbReference type="ChEBI" id="CHEBI:82795"/>
        <dbReference type="EC" id="3.1.1.61"/>
    </reaction>
</comment>
<feature type="modified residue" description="4-aspartylphosphate" evidence="7">
    <location>
        <position position="54"/>
    </location>
</feature>
<evidence type="ECO:0000256" key="4">
    <source>
        <dbReference type="ARBA" id="ARBA00039140"/>
    </source>
</evidence>
<feature type="active site" evidence="6">
    <location>
        <position position="202"/>
    </location>
</feature>
<feature type="active site" evidence="6">
    <location>
        <position position="300"/>
    </location>
</feature>
<feature type="active site" evidence="6">
    <location>
        <position position="176"/>
    </location>
</feature>
<dbReference type="CDD" id="cd17541">
    <property type="entry name" value="REC_CheB-like"/>
    <property type="match status" value="1"/>
</dbReference>
<dbReference type="InterPro" id="IPR011006">
    <property type="entry name" value="CheY-like_superfamily"/>
</dbReference>
<dbReference type="PROSITE" id="PS50122">
    <property type="entry name" value="CHEB"/>
    <property type="match status" value="1"/>
</dbReference>
<evidence type="ECO:0000256" key="2">
    <source>
        <dbReference type="ARBA" id="ARBA00022500"/>
    </source>
</evidence>
<dbReference type="PANTHER" id="PTHR42872:SF6">
    <property type="entry name" value="PROTEIN-GLUTAMATE METHYLESTERASE_PROTEIN-GLUTAMINE GLUTAMINASE"/>
    <property type="match status" value="1"/>
</dbReference>
<evidence type="ECO:0000256" key="5">
    <source>
        <dbReference type="ARBA" id="ARBA00048267"/>
    </source>
</evidence>
<dbReference type="Gene3D" id="3.40.50.2300">
    <property type="match status" value="1"/>
</dbReference>
<evidence type="ECO:0000256" key="3">
    <source>
        <dbReference type="ARBA" id="ARBA00022801"/>
    </source>
</evidence>
<evidence type="ECO:0000259" key="9">
    <source>
        <dbReference type="PROSITE" id="PS50110"/>
    </source>
</evidence>
<dbReference type="Gene3D" id="3.40.50.180">
    <property type="entry name" value="Methylesterase CheB, C-terminal domain"/>
    <property type="match status" value="1"/>
</dbReference>